<evidence type="ECO:0000256" key="1">
    <source>
        <dbReference type="SAM" id="MobiDB-lite"/>
    </source>
</evidence>
<proteinExistence type="predicted"/>
<comment type="caution">
    <text evidence="2">The sequence shown here is derived from an EMBL/GenBank/DDBJ whole genome shotgun (WGS) entry which is preliminary data.</text>
</comment>
<name>A0A8T4J2Z6_9ACTN</name>
<reference evidence="2" key="1">
    <citation type="submission" date="2021-04" db="EMBL/GenBank/DDBJ databases">
        <title>Sequencing of actinobacteria type strains.</title>
        <authorList>
            <person name="Nguyen G.-S."/>
            <person name="Wentzel A."/>
        </authorList>
    </citation>
    <scope>NUCLEOTIDE SEQUENCE</scope>
    <source>
        <strain evidence="2">DSM 42095</strain>
    </source>
</reference>
<accession>A0A8T4J2Z6</accession>
<dbReference type="EMBL" id="JAGSMN010001098">
    <property type="protein sequence ID" value="MBR7677870.1"/>
    <property type="molecule type" value="Genomic_DNA"/>
</dbReference>
<gene>
    <name evidence="2" type="ORF">KDA82_33775</name>
</gene>
<dbReference type="AlphaFoldDB" id="A0A8T4J2Z6"/>
<feature type="region of interest" description="Disordered" evidence="1">
    <location>
        <begin position="1"/>
        <end position="37"/>
    </location>
</feature>
<evidence type="ECO:0008006" key="4">
    <source>
        <dbReference type="Google" id="ProtNLM"/>
    </source>
</evidence>
<feature type="compositionally biased region" description="Polar residues" evidence="1">
    <location>
        <begin position="125"/>
        <end position="142"/>
    </location>
</feature>
<dbReference type="Proteomes" id="UP000675554">
    <property type="component" value="Unassembled WGS sequence"/>
</dbReference>
<organism evidence="2 3">
    <name type="scientific">Streptomyces daliensis</name>
    <dbReference type="NCBI Taxonomy" id="299421"/>
    <lineage>
        <taxon>Bacteria</taxon>
        <taxon>Bacillati</taxon>
        <taxon>Actinomycetota</taxon>
        <taxon>Actinomycetes</taxon>
        <taxon>Kitasatosporales</taxon>
        <taxon>Streptomycetaceae</taxon>
        <taxon>Streptomyces</taxon>
    </lineage>
</organism>
<feature type="region of interest" description="Disordered" evidence="1">
    <location>
        <begin position="100"/>
        <end position="143"/>
    </location>
</feature>
<evidence type="ECO:0000313" key="2">
    <source>
        <dbReference type="EMBL" id="MBR7677870.1"/>
    </source>
</evidence>
<protein>
    <recommendedName>
        <fullName evidence="4">ATP/GTP-binding protein</fullName>
    </recommendedName>
</protein>
<keyword evidence="3" id="KW-1185">Reference proteome</keyword>
<sequence length="193" mass="20148">MDGVRDAYYRPPIWLPDAPQGDGADPQVSPAALAEQARDQLRLPSPSIKASPAAEQLVGLPTWLWLGREGWHAQSSTASVPGVSVTAVARPTSVGWSMGDGSTLTCKGPGTPYRSATKTEKAVNPKSSSPDCGHTYRSSSAGQPHDVYPVSATVRWSVTWSGAGQSGTFPGLTTDSTTAFRVAESQALNTHGG</sequence>
<evidence type="ECO:0000313" key="3">
    <source>
        <dbReference type="Proteomes" id="UP000675554"/>
    </source>
</evidence>